<proteinExistence type="inferred from homology"/>
<dbReference type="GO" id="GO:0015937">
    <property type="term" value="P:coenzyme A biosynthetic process"/>
    <property type="evidence" value="ECO:0007669"/>
    <property type="project" value="UniProtKB-UniRule"/>
</dbReference>
<dbReference type="PANTHER" id="PTHR40732:SF1">
    <property type="entry name" value="GTP-DEPENDENT DEPHOSPHO-COA KINASE"/>
    <property type="match status" value="1"/>
</dbReference>
<evidence type="ECO:0000313" key="7">
    <source>
        <dbReference type="EMBL" id="BDB97595.1"/>
    </source>
</evidence>
<dbReference type="GO" id="GO:0016301">
    <property type="term" value="F:kinase activity"/>
    <property type="evidence" value="ECO:0007669"/>
    <property type="project" value="UniProtKB-UniRule"/>
</dbReference>
<evidence type="ECO:0000256" key="5">
    <source>
        <dbReference type="ARBA" id="ARBA00023134"/>
    </source>
</evidence>
<reference evidence="7 8" key="1">
    <citation type="journal article" date="2022" name="Microbiol. Resour. Announc.">
        <title>Complete Genome Sequence of the Hyperthermophilic and Acidophilic Archaeon Saccharolobus caldissimus Strain HS-3T.</title>
        <authorList>
            <person name="Sakai H.D."/>
            <person name="Kurosawa N."/>
        </authorList>
    </citation>
    <scope>NUCLEOTIDE SEQUENCE [LARGE SCALE GENOMIC DNA]</scope>
    <source>
        <strain evidence="7 8">JCM32116</strain>
    </source>
</reference>
<keyword evidence="3 6" id="KW-0418">Kinase</keyword>
<comment type="caution">
    <text evidence="6">Lacks conserved residue(s) required for the propagation of feature annotation.</text>
</comment>
<keyword evidence="1 6" id="KW-0808">Transferase</keyword>
<comment type="function">
    <text evidence="6">Catalyzes the GTP-dependent phosphorylation of the 3'-hydroxyl group of dephosphocoenzyme A to form coenzyme A (CoA).</text>
</comment>
<evidence type="ECO:0000256" key="6">
    <source>
        <dbReference type="HAMAP-Rule" id="MF_00590"/>
    </source>
</evidence>
<dbReference type="Pfam" id="PF04019">
    <property type="entry name" value="DUF359"/>
    <property type="match status" value="1"/>
</dbReference>
<keyword evidence="8" id="KW-1185">Reference proteome</keyword>
<dbReference type="AlphaFoldDB" id="A0AAQ4CP64"/>
<protein>
    <recommendedName>
        <fullName evidence="6">GTP-dependent dephospho-CoA kinase</fullName>
        <ecNumber evidence="6">2.7.1.237</ecNumber>
    </recommendedName>
    <alternativeName>
        <fullName evidence="6">Dephospho-coenzyme A kinase</fullName>
        <shortName evidence="6">DPCK</shortName>
    </alternativeName>
</protein>
<comment type="pathway">
    <text evidence="6">Cofactor biosynthesis; coenzyme A biosynthesis.</text>
</comment>
<dbReference type="Proteomes" id="UP001319921">
    <property type="component" value="Chromosome"/>
</dbReference>
<feature type="binding site" evidence="6">
    <location>
        <position position="42"/>
    </location>
    <ligand>
        <name>GTP</name>
        <dbReference type="ChEBI" id="CHEBI:37565"/>
    </ligand>
</feature>
<dbReference type="KEGG" id="scas:SACC_06120"/>
<dbReference type="HAMAP" id="MF_00590">
    <property type="entry name" value="Dephospho_CoA_kinase_GTP_dep"/>
    <property type="match status" value="1"/>
</dbReference>
<feature type="binding site" evidence="6">
    <location>
        <position position="61"/>
    </location>
    <ligand>
        <name>GTP</name>
        <dbReference type="ChEBI" id="CHEBI:37565"/>
    </ligand>
</feature>
<dbReference type="GO" id="GO:0005525">
    <property type="term" value="F:GTP binding"/>
    <property type="evidence" value="ECO:0007669"/>
    <property type="project" value="UniProtKB-UniRule"/>
</dbReference>
<accession>A0AAQ4CP64</accession>
<gene>
    <name evidence="7" type="ORF">SACC_06120</name>
</gene>
<feature type="binding site" evidence="6">
    <location>
        <position position="44"/>
    </location>
    <ligand>
        <name>GTP</name>
        <dbReference type="ChEBI" id="CHEBI:37565"/>
    </ligand>
</feature>
<evidence type="ECO:0000256" key="3">
    <source>
        <dbReference type="ARBA" id="ARBA00022777"/>
    </source>
</evidence>
<keyword evidence="5 6" id="KW-0342">GTP-binding</keyword>
<comment type="similarity">
    <text evidence="6">Belongs to the GTP-dependent DPCK family.</text>
</comment>
<dbReference type="InterPro" id="IPR007164">
    <property type="entry name" value="GTP-dep_dephospho-CoA_kin"/>
</dbReference>
<feature type="binding site" evidence="6">
    <location>
        <position position="115"/>
    </location>
    <ligand>
        <name>GTP</name>
        <dbReference type="ChEBI" id="CHEBI:37565"/>
    </ligand>
</feature>
<keyword evidence="2 6" id="KW-0547">Nucleotide-binding</keyword>
<dbReference type="EC" id="2.7.1.237" evidence="6"/>
<evidence type="ECO:0000313" key="8">
    <source>
        <dbReference type="Proteomes" id="UP001319921"/>
    </source>
</evidence>
<dbReference type="PIRSF" id="PIRSF006533">
    <property type="entry name" value="UCP006533"/>
    <property type="match status" value="1"/>
</dbReference>
<sequence>MFNDPSLRRELSRPYGILFTNNSLFINFLLNKAKNRIITVGDYVTDVLERNNIIPFIEIVDGKTKRTVSYSFKKSDTKEYRVFNEAGKIRFSTIEIIKSILKNNERGIIIVNGEEDLLVIPVVLYSEIGDIIIYGQPNAGAVVIINNNLIKWRVYDILEKSQITYC</sequence>
<evidence type="ECO:0000256" key="4">
    <source>
        <dbReference type="ARBA" id="ARBA00022993"/>
    </source>
</evidence>
<feature type="binding site" evidence="6">
    <location>
        <position position="63"/>
    </location>
    <ligand>
        <name>GTP</name>
        <dbReference type="ChEBI" id="CHEBI:37565"/>
    </ligand>
</feature>
<organism evidence="7 8">
    <name type="scientific">Saccharolobus caldissimus</name>
    <dbReference type="NCBI Taxonomy" id="1702097"/>
    <lineage>
        <taxon>Archaea</taxon>
        <taxon>Thermoproteota</taxon>
        <taxon>Thermoprotei</taxon>
        <taxon>Sulfolobales</taxon>
        <taxon>Sulfolobaceae</taxon>
        <taxon>Saccharolobus</taxon>
    </lineage>
</organism>
<dbReference type="PANTHER" id="PTHR40732">
    <property type="entry name" value="UPF0218 PROTEIN TK1697"/>
    <property type="match status" value="1"/>
</dbReference>
<keyword evidence="4 6" id="KW-0173">Coenzyme A biosynthesis</keyword>
<name>A0AAQ4CP64_9CREN</name>
<comment type="catalytic activity">
    <reaction evidence="6">
        <text>3'-dephospho-CoA + GTP = GDP + CoA + H(+)</text>
        <dbReference type="Rhea" id="RHEA:61156"/>
        <dbReference type="ChEBI" id="CHEBI:15378"/>
        <dbReference type="ChEBI" id="CHEBI:37565"/>
        <dbReference type="ChEBI" id="CHEBI:57287"/>
        <dbReference type="ChEBI" id="CHEBI:57328"/>
        <dbReference type="ChEBI" id="CHEBI:58189"/>
        <dbReference type="EC" id="2.7.1.237"/>
    </reaction>
</comment>
<dbReference type="EMBL" id="AP025226">
    <property type="protein sequence ID" value="BDB97595.1"/>
    <property type="molecule type" value="Genomic_DNA"/>
</dbReference>
<evidence type="ECO:0000256" key="2">
    <source>
        <dbReference type="ARBA" id="ARBA00022741"/>
    </source>
</evidence>
<evidence type="ECO:0000256" key="1">
    <source>
        <dbReference type="ARBA" id="ARBA00022679"/>
    </source>
</evidence>